<dbReference type="AlphaFoldDB" id="A0A0V0H7A2"/>
<protein>
    <submittedName>
        <fullName evidence="1">Putative ovule protein</fullName>
    </submittedName>
</protein>
<dbReference type="EMBL" id="GEDG01024518">
    <property type="protein sequence ID" value="JAP15911.1"/>
    <property type="molecule type" value="Transcribed_RNA"/>
</dbReference>
<name>A0A0V0H7A2_SOLCH</name>
<evidence type="ECO:0000313" key="1">
    <source>
        <dbReference type="EMBL" id="JAP15911.1"/>
    </source>
</evidence>
<proteinExistence type="predicted"/>
<sequence>MEFLSVISALKCSIVVYWFWGVQRKNFSTILFGRMVFWVWLCMTKDRFTSRIENLLGFMELLAVISAS</sequence>
<accession>A0A0V0H7A2</accession>
<organism evidence="1">
    <name type="scientific">Solanum chacoense</name>
    <name type="common">Chaco potato</name>
    <dbReference type="NCBI Taxonomy" id="4108"/>
    <lineage>
        <taxon>Eukaryota</taxon>
        <taxon>Viridiplantae</taxon>
        <taxon>Streptophyta</taxon>
        <taxon>Embryophyta</taxon>
        <taxon>Tracheophyta</taxon>
        <taxon>Spermatophyta</taxon>
        <taxon>Magnoliopsida</taxon>
        <taxon>eudicotyledons</taxon>
        <taxon>Gunneridae</taxon>
        <taxon>Pentapetalae</taxon>
        <taxon>asterids</taxon>
        <taxon>lamiids</taxon>
        <taxon>Solanales</taxon>
        <taxon>Solanaceae</taxon>
        <taxon>Solanoideae</taxon>
        <taxon>Solaneae</taxon>
        <taxon>Solanum</taxon>
    </lineage>
</organism>
<reference evidence="1" key="1">
    <citation type="submission" date="2015-12" db="EMBL/GenBank/DDBJ databases">
        <title>Gene expression during late stages of embryo sac development: a critical building block for successful pollen-pistil interactions.</title>
        <authorList>
            <person name="Liu Y."/>
            <person name="Joly V."/>
            <person name="Sabar M."/>
            <person name="Matton D.P."/>
        </authorList>
    </citation>
    <scope>NUCLEOTIDE SEQUENCE</scope>
</reference>